<keyword evidence="8" id="KW-0175">Coiled coil</keyword>
<reference evidence="10" key="1">
    <citation type="journal article" date="2019" name="Int. J. Syst. Evol. Microbiol.">
        <title>The Global Catalogue of Microorganisms (GCM) 10K type strain sequencing project: providing services to taxonomists for standard genome sequencing and annotation.</title>
        <authorList>
            <consortium name="The Broad Institute Genomics Platform"/>
            <consortium name="The Broad Institute Genome Sequencing Center for Infectious Disease"/>
            <person name="Wu L."/>
            <person name="Ma J."/>
        </authorList>
    </citation>
    <scope>NUCLEOTIDE SEQUENCE [LARGE SCALE GENOMIC DNA]</scope>
    <source>
        <strain evidence="10">JCM 17106</strain>
    </source>
</reference>
<keyword evidence="10" id="KW-1185">Reference proteome</keyword>
<evidence type="ECO:0000256" key="4">
    <source>
        <dbReference type="ARBA" id="ARBA00022452"/>
    </source>
</evidence>
<evidence type="ECO:0000256" key="6">
    <source>
        <dbReference type="ARBA" id="ARBA00023136"/>
    </source>
</evidence>
<keyword evidence="7" id="KW-0998">Cell outer membrane</keyword>
<dbReference type="InterPro" id="IPR003423">
    <property type="entry name" value="OMP_efflux"/>
</dbReference>
<keyword evidence="3" id="KW-0813">Transport</keyword>
<gene>
    <name evidence="9" type="ORF">GCM10022393_30390</name>
</gene>
<dbReference type="InterPro" id="IPR051906">
    <property type="entry name" value="TolC-like"/>
</dbReference>
<accession>A0ABP6UPS3</accession>
<proteinExistence type="inferred from homology"/>
<evidence type="ECO:0000256" key="1">
    <source>
        <dbReference type="ARBA" id="ARBA00004442"/>
    </source>
</evidence>
<dbReference type="PANTHER" id="PTHR30026">
    <property type="entry name" value="OUTER MEMBRANE PROTEIN TOLC"/>
    <property type="match status" value="1"/>
</dbReference>
<dbReference type="Gene3D" id="1.20.1600.10">
    <property type="entry name" value="Outer membrane efflux proteins (OEP)"/>
    <property type="match status" value="1"/>
</dbReference>
<name>A0ABP6UPS3_9FLAO</name>
<feature type="coiled-coil region" evidence="8">
    <location>
        <begin position="334"/>
        <end position="361"/>
    </location>
</feature>
<protein>
    <submittedName>
        <fullName evidence="9">TolC family protein</fullName>
    </submittedName>
</protein>
<evidence type="ECO:0000256" key="5">
    <source>
        <dbReference type="ARBA" id="ARBA00022692"/>
    </source>
</evidence>
<keyword evidence="5" id="KW-0812">Transmembrane</keyword>
<comment type="caution">
    <text evidence="9">The sequence shown here is derived from an EMBL/GenBank/DDBJ whole genome shotgun (WGS) entry which is preliminary data.</text>
</comment>
<dbReference type="EMBL" id="BAABCW010000013">
    <property type="protein sequence ID" value="GAA3514381.1"/>
    <property type="molecule type" value="Genomic_DNA"/>
</dbReference>
<keyword evidence="4" id="KW-1134">Transmembrane beta strand</keyword>
<keyword evidence="6" id="KW-0472">Membrane</keyword>
<dbReference type="Proteomes" id="UP001500459">
    <property type="component" value="Unassembled WGS sequence"/>
</dbReference>
<evidence type="ECO:0000313" key="9">
    <source>
        <dbReference type="EMBL" id="GAA3514381.1"/>
    </source>
</evidence>
<comment type="similarity">
    <text evidence="2">Belongs to the outer membrane factor (OMF) (TC 1.B.17) family.</text>
</comment>
<dbReference type="PANTHER" id="PTHR30026:SF20">
    <property type="entry name" value="OUTER MEMBRANE PROTEIN TOLC"/>
    <property type="match status" value="1"/>
</dbReference>
<organism evidence="9 10">
    <name type="scientific">Aquimarina addita</name>
    <dbReference type="NCBI Taxonomy" id="870485"/>
    <lineage>
        <taxon>Bacteria</taxon>
        <taxon>Pseudomonadati</taxon>
        <taxon>Bacteroidota</taxon>
        <taxon>Flavobacteriia</taxon>
        <taxon>Flavobacteriales</taxon>
        <taxon>Flavobacteriaceae</taxon>
        <taxon>Aquimarina</taxon>
    </lineage>
</organism>
<evidence type="ECO:0000256" key="2">
    <source>
        <dbReference type="ARBA" id="ARBA00007613"/>
    </source>
</evidence>
<evidence type="ECO:0000256" key="8">
    <source>
        <dbReference type="SAM" id="Coils"/>
    </source>
</evidence>
<evidence type="ECO:0000256" key="7">
    <source>
        <dbReference type="ARBA" id="ARBA00023237"/>
    </source>
</evidence>
<sequence length="449" mass="50247">MKYLTENTSEMKLYLILINLFVVAFSFAQDSSIKVWSLQECIDYALANNITVKDAELDKNSAEVDYERVKSSRLPNLFGSATQNLSNGSSIDPITSVFVLDQIYSTNVGLNSAMTLFQGNQINNQIKQNKLLLDQSISQEKVEKNNLVLSLLEIYLQALFSRESIAIAENNLIASEKEVARAKARLDAGTIALNDYTEAQSQAATNKYNVITSKNEYQQYIIDLKQLLELPLNQDIEIASINTDLGLVNLQIDKTKLYNKALGFLPEIEASNSNIAANEKALDIAKGAYLPTLALTANVGTGYTSIRENTFSEQFDVNFNQRLGLSLSIPIFNRKETKAAVKTAMINIKKAEIQKQSTEKEVYKKIEIVYQNALSAEEQVNASEAAKTAAEQSYKLAQKKYELGDLSTTDLVISQNTFTNAQQTYLQAKYLHVLYYQLLQFYQGNDINL</sequence>
<evidence type="ECO:0000256" key="3">
    <source>
        <dbReference type="ARBA" id="ARBA00022448"/>
    </source>
</evidence>
<evidence type="ECO:0000313" key="10">
    <source>
        <dbReference type="Proteomes" id="UP001500459"/>
    </source>
</evidence>
<dbReference type="Pfam" id="PF02321">
    <property type="entry name" value="OEP"/>
    <property type="match status" value="2"/>
</dbReference>
<dbReference type="SUPFAM" id="SSF56954">
    <property type="entry name" value="Outer membrane efflux proteins (OEP)"/>
    <property type="match status" value="1"/>
</dbReference>
<comment type="subcellular location">
    <subcellularLocation>
        <location evidence="1">Cell outer membrane</location>
    </subcellularLocation>
</comment>